<proteinExistence type="predicted"/>
<dbReference type="EMBL" id="MU842853">
    <property type="protein sequence ID" value="KAK2030253.1"/>
    <property type="molecule type" value="Genomic_DNA"/>
</dbReference>
<protein>
    <submittedName>
        <fullName evidence="1">Uncharacterized protein</fullName>
    </submittedName>
</protein>
<accession>A0AAD9M6E2</accession>
<evidence type="ECO:0000313" key="1">
    <source>
        <dbReference type="EMBL" id="KAK2030253.1"/>
    </source>
</evidence>
<organism evidence="1 2">
    <name type="scientific">Colletotrichum zoysiae</name>
    <dbReference type="NCBI Taxonomy" id="1216348"/>
    <lineage>
        <taxon>Eukaryota</taxon>
        <taxon>Fungi</taxon>
        <taxon>Dikarya</taxon>
        <taxon>Ascomycota</taxon>
        <taxon>Pezizomycotina</taxon>
        <taxon>Sordariomycetes</taxon>
        <taxon>Hypocreomycetidae</taxon>
        <taxon>Glomerellales</taxon>
        <taxon>Glomerellaceae</taxon>
        <taxon>Colletotrichum</taxon>
        <taxon>Colletotrichum graminicola species complex</taxon>
    </lineage>
</organism>
<gene>
    <name evidence="1" type="ORF">LX32DRAFT_330469</name>
</gene>
<keyword evidence="2" id="KW-1185">Reference proteome</keyword>
<reference evidence="1" key="1">
    <citation type="submission" date="2021-06" db="EMBL/GenBank/DDBJ databases">
        <title>Comparative genomics, transcriptomics and evolutionary studies reveal genomic signatures of adaptation to plant cell wall in hemibiotrophic fungi.</title>
        <authorList>
            <consortium name="DOE Joint Genome Institute"/>
            <person name="Baroncelli R."/>
            <person name="Diaz J.F."/>
            <person name="Benocci T."/>
            <person name="Peng M."/>
            <person name="Battaglia E."/>
            <person name="Haridas S."/>
            <person name="Andreopoulos W."/>
            <person name="Labutti K."/>
            <person name="Pangilinan J."/>
            <person name="Floch G.L."/>
            <person name="Makela M.R."/>
            <person name="Henrissat B."/>
            <person name="Grigoriev I.V."/>
            <person name="Crouch J.A."/>
            <person name="De Vries R.P."/>
            <person name="Sukno S.A."/>
            <person name="Thon M.R."/>
        </authorList>
    </citation>
    <scope>NUCLEOTIDE SEQUENCE</scope>
    <source>
        <strain evidence="1">MAFF235873</strain>
    </source>
</reference>
<sequence>MPRRPGSRPSAWALDRSWLSEAAFRIPAVRRILRIPSSHALVVVVSFLGVCRVAVNVLPPLRLLVPQPFFSFVAQRLNRIKTASEHSIRPDETSSRQASESSFLPGPTMLLLPSVSVRTWNWETAPCLRLTHTLCFAAHIALQAAQLGIGAHRKCLVDPDTCRQLRVAAEPIASCY</sequence>
<evidence type="ECO:0000313" key="2">
    <source>
        <dbReference type="Proteomes" id="UP001232148"/>
    </source>
</evidence>
<name>A0AAD9M6E2_9PEZI</name>
<dbReference type="AlphaFoldDB" id="A0AAD9M6E2"/>
<dbReference type="Proteomes" id="UP001232148">
    <property type="component" value="Unassembled WGS sequence"/>
</dbReference>
<comment type="caution">
    <text evidence="1">The sequence shown here is derived from an EMBL/GenBank/DDBJ whole genome shotgun (WGS) entry which is preliminary data.</text>
</comment>